<reference evidence="8 9" key="1">
    <citation type="journal article" date="2019" name="Sci. Rep.">
        <title>Orb-weaving spider Araneus ventricosus genome elucidates the spidroin gene catalogue.</title>
        <authorList>
            <person name="Kono N."/>
            <person name="Nakamura H."/>
            <person name="Ohtoshi R."/>
            <person name="Moran D.A.P."/>
            <person name="Shinohara A."/>
            <person name="Yoshida Y."/>
            <person name="Fujiwara M."/>
            <person name="Mori M."/>
            <person name="Tomita M."/>
            <person name="Arakawa K."/>
        </authorList>
    </citation>
    <scope>NUCLEOTIDE SEQUENCE [LARGE SCALE GENOMIC DNA]</scope>
</reference>
<evidence type="ECO:0000256" key="5">
    <source>
        <dbReference type="ARBA" id="ARBA00022777"/>
    </source>
</evidence>
<dbReference type="EC" id="2.7.1.35" evidence="2"/>
<evidence type="ECO:0000256" key="6">
    <source>
        <dbReference type="ARBA" id="ARBA00022840"/>
    </source>
</evidence>
<dbReference type="GO" id="GO:0009443">
    <property type="term" value="P:pyridoxal 5'-phosphate salvage"/>
    <property type="evidence" value="ECO:0007669"/>
    <property type="project" value="InterPro"/>
</dbReference>
<keyword evidence="3" id="KW-0808">Transferase</keyword>
<evidence type="ECO:0000256" key="7">
    <source>
        <dbReference type="ARBA" id="ARBA00032808"/>
    </source>
</evidence>
<dbReference type="GO" id="GO:0008478">
    <property type="term" value="F:pyridoxal kinase activity"/>
    <property type="evidence" value="ECO:0007669"/>
    <property type="project" value="UniProtKB-EC"/>
</dbReference>
<accession>A0A4Y2Q1B7</accession>
<dbReference type="Pfam" id="PF14223">
    <property type="entry name" value="Retrotran_gag_2"/>
    <property type="match status" value="1"/>
</dbReference>
<evidence type="ECO:0000256" key="2">
    <source>
        <dbReference type="ARBA" id="ARBA00012104"/>
    </source>
</evidence>
<dbReference type="Gene3D" id="3.40.1190.20">
    <property type="match status" value="1"/>
</dbReference>
<keyword evidence="5 8" id="KW-0418">Kinase</keyword>
<keyword evidence="4" id="KW-0547">Nucleotide-binding</keyword>
<comment type="similarity">
    <text evidence="1">Belongs to the pyridoxine kinase family.</text>
</comment>
<proteinExistence type="inferred from homology"/>
<dbReference type="GO" id="GO:0005829">
    <property type="term" value="C:cytosol"/>
    <property type="evidence" value="ECO:0007669"/>
    <property type="project" value="TreeGrafter"/>
</dbReference>
<evidence type="ECO:0000256" key="1">
    <source>
        <dbReference type="ARBA" id="ARBA00008805"/>
    </source>
</evidence>
<evidence type="ECO:0000256" key="4">
    <source>
        <dbReference type="ARBA" id="ARBA00022741"/>
    </source>
</evidence>
<dbReference type="EMBL" id="BGPR01012501">
    <property type="protein sequence ID" value="GBN56337.1"/>
    <property type="molecule type" value="Genomic_DNA"/>
</dbReference>
<dbReference type="PANTHER" id="PTHR10534">
    <property type="entry name" value="PYRIDOXAL KINASE"/>
    <property type="match status" value="1"/>
</dbReference>
<evidence type="ECO:0000313" key="8">
    <source>
        <dbReference type="EMBL" id="GBN56337.1"/>
    </source>
</evidence>
<dbReference type="InterPro" id="IPR004625">
    <property type="entry name" value="PyrdxlKinase"/>
</dbReference>
<name>A0A4Y2Q1B7_ARAVE</name>
<evidence type="ECO:0000313" key="9">
    <source>
        <dbReference type="Proteomes" id="UP000499080"/>
    </source>
</evidence>
<dbReference type="GO" id="GO:0005524">
    <property type="term" value="F:ATP binding"/>
    <property type="evidence" value="ECO:0007669"/>
    <property type="project" value="UniProtKB-KW"/>
</dbReference>
<dbReference type="PANTHER" id="PTHR10534:SF2">
    <property type="entry name" value="PYRIDOXAL KINASE"/>
    <property type="match status" value="1"/>
</dbReference>
<organism evidence="8 9">
    <name type="scientific">Araneus ventricosus</name>
    <name type="common">Orbweaver spider</name>
    <name type="synonym">Epeira ventricosa</name>
    <dbReference type="NCBI Taxonomy" id="182803"/>
    <lineage>
        <taxon>Eukaryota</taxon>
        <taxon>Metazoa</taxon>
        <taxon>Ecdysozoa</taxon>
        <taxon>Arthropoda</taxon>
        <taxon>Chelicerata</taxon>
        <taxon>Arachnida</taxon>
        <taxon>Araneae</taxon>
        <taxon>Araneomorphae</taxon>
        <taxon>Entelegynae</taxon>
        <taxon>Araneoidea</taxon>
        <taxon>Araneidae</taxon>
        <taxon>Araneus</taxon>
    </lineage>
</organism>
<dbReference type="InterPro" id="IPR029056">
    <property type="entry name" value="Ribokinase-like"/>
</dbReference>
<gene>
    <name evidence="8" type="primary">PK_1</name>
    <name evidence="8" type="ORF">AVEN_47293_1</name>
</gene>
<dbReference type="SUPFAM" id="SSF53613">
    <property type="entry name" value="Ribokinase-like"/>
    <property type="match status" value="1"/>
</dbReference>
<comment type="caution">
    <text evidence="8">The sequence shown here is derived from an EMBL/GenBank/DDBJ whole genome shotgun (WGS) entry which is preliminary data.</text>
</comment>
<keyword evidence="6" id="KW-0067">ATP-binding</keyword>
<sequence length="247" mass="27940">MENQNGLEKYFRVLSVQSHVVSGYVGNKSACFPLQLLGLEVDLINSVQLSNHTGYKVIKGQILKSEELHDLYEGLKANELLNYTHVLTGYVGNETFLTKLTEIIQDLKQINPDTFVARIQQTAKALKNAGKSIPEKEVAFKMIENLPPEFDNVMQQIYQLNDDEFLPDKVRTILLTEEGRILSKQAKEIDNSKVLVTEEKKNIGILKKKEPKVCLCCKKCGHPASECRLKSTKEECISWQLTVGETK</sequence>
<dbReference type="AlphaFoldDB" id="A0A4Y2Q1B7"/>
<dbReference type="Proteomes" id="UP000499080">
    <property type="component" value="Unassembled WGS sequence"/>
</dbReference>
<protein>
    <recommendedName>
        <fullName evidence="2">pyridoxal kinase</fullName>
        <ecNumber evidence="2">2.7.1.35</ecNumber>
    </recommendedName>
    <alternativeName>
        <fullName evidence="7">Pyridoxine kinase</fullName>
    </alternativeName>
</protein>
<evidence type="ECO:0000256" key="3">
    <source>
        <dbReference type="ARBA" id="ARBA00022679"/>
    </source>
</evidence>
<keyword evidence="9" id="KW-1185">Reference proteome</keyword>
<dbReference type="OrthoDB" id="2104723at2759"/>